<feature type="compositionally biased region" description="Polar residues" evidence="1">
    <location>
        <begin position="120"/>
        <end position="130"/>
    </location>
</feature>
<dbReference type="AlphaFoldDB" id="A0A0J6VZA3"/>
<protein>
    <submittedName>
        <fullName evidence="2">Uncharacterized protein</fullName>
    </submittedName>
</protein>
<sequence>MAHDSMFEVRVGAPGNVFEVRVGTVEVDVPRSVGYFGGLVAAVGLGMIEPPLALFIAAVPAFKVLTNSALPRSVRAIGEVFEGAAKPVGGDAEGVIQVEDEQRARTDVVTAGRRARRATSPKQSAGSRGR</sequence>
<evidence type="ECO:0000313" key="3">
    <source>
        <dbReference type="Proteomes" id="UP000036513"/>
    </source>
</evidence>
<feature type="region of interest" description="Disordered" evidence="1">
    <location>
        <begin position="103"/>
        <end position="130"/>
    </location>
</feature>
<reference evidence="2 3" key="1">
    <citation type="journal article" date="2015" name="Genome Biol. Evol.">
        <title>Characterization of Three Mycobacterium spp. with Potential Use in Bioremediation by Genome Sequencing and Comparative Genomics.</title>
        <authorList>
            <person name="Das S."/>
            <person name="Pettersson B.M."/>
            <person name="Behra P.R."/>
            <person name="Ramesh M."/>
            <person name="Dasgupta S."/>
            <person name="Bhattacharya A."/>
            <person name="Kirsebom L.A."/>
        </authorList>
    </citation>
    <scope>NUCLEOTIDE SEQUENCE [LARGE SCALE GENOMIC DNA]</scope>
    <source>
        <strain evidence="2 3">DSM 43826</strain>
    </source>
</reference>
<dbReference type="Proteomes" id="UP000036513">
    <property type="component" value="Unassembled WGS sequence"/>
</dbReference>
<gene>
    <name evidence="2" type="ORF">MCHLDSM_03696</name>
</gene>
<dbReference type="RefSeq" id="WP_048471197.1">
    <property type="nucleotide sequence ID" value="NZ_JYNL01000032.1"/>
</dbReference>
<keyword evidence="3" id="KW-1185">Reference proteome</keyword>
<dbReference type="EMBL" id="JYNL01000032">
    <property type="protein sequence ID" value="KMO74747.1"/>
    <property type="molecule type" value="Genomic_DNA"/>
</dbReference>
<evidence type="ECO:0000256" key="1">
    <source>
        <dbReference type="SAM" id="MobiDB-lite"/>
    </source>
</evidence>
<name>A0A0J6VZA3_9MYCO</name>
<accession>A0A0J6VZA3</accession>
<comment type="caution">
    <text evidence="2">The sequence shown here is derived from an EMBL/GenBank/DDBJ whole genome shotgun (WGS) entry which is preliminary data.</text>
</comment>
<proteinExistence type="predicted"/>
<evidence type="ECO:0000313" key="2">
    <source>
        <dbReference type="EMBL" id="KMO74747.1"/>
    </source>
</evidence>
<organism evidence="2 3">
    <name type="scientific">Mycolicibacterium chlorophenolicum</name>
    <dbReference type="NCBI Taxonomy" id="37916"/>
    <lineage>
        <taxon>Bacteria</taxon>
        <taxon>Bacillati</taxon>
        <taxon>Actinomycetota</taxon>
        <taxon>Actinomycetes</taxon>
        <taxon>Mycobacteriales</taxon>
        <taxon>Mycobacteriaceae</taxon>
        <taxon>Mycolicibacterium</taxon>
    </lineage>
</organism>